<name>A0A0F9CW76_9ZZZZ</name>
<reference evidence="1" key="1">
    <citation type="journal article" date="2015" name="Nature">
        <title>Complex archaea that bridge the gap between prokaryotes and eukaryotes.</title>
        <authorList>
            <person name="Spang A."/>
            <person name="Saw J.H."/>
            <person name="Jorgensen S.L."/>
            <person name="Zaremba-Niedzwiedzka K."/>
            <person name="Martijn J."/>
            <person name="Lind A.E."/>
            <person name="van Eijk R."/>
            <person name="Schleper C."/>
            <person name="Guy L."/>
            <person name="Ettema T.J."/>
        </authorList>
    </citation>
    <scope>NUCLEOTIDE SEQUENCE</scope>
</reference>
<sequence>MLLNFSQEKNQKQYKLYFDECTDGKIRAFCEVFNIELNTFIVFTVRSYLYEIGDDLGDEDYDTIGRYYDVSKLVAVQPHNIPHKEPEKNIKVEAEFPFSISEAIEYVCDEIPKIPEKFIVDTINEEIDILIDIVKEGCYDFLATYKNFSKIVKSIQRIHEEDLI</sequence>
<gene>
    <name evidence="1" type="ORF">LCGC14_2274330</name>
</gene>
<organism evidence="1">
    <name type="scientific">marine sediment metagenome</name>
    <dbReference type="NCBI Taxonomy" id="412755"/>
    <lineage>
        <taxon>unclassified sequences</taxon>
        <taxon>metagenomes</taxon>
        <taxon>ecological metagenomes</taxon>
    </lineage>
</organism>
<comment type="caution">
    <text evidence="1">The sequence shown here is derived from an EMBL/GenBank/DDBJ whole genome shotgun (WGS) entry which is preliminary data.</text>
</comment>
<accession>A0A0F9CW76</accession>
<protein>
    <submittedName>
        <fullName evidence="1">Uncharacterized protein</fullName>
    </submittedName>
</protein>
<dbReference type="AlphaFoldDB" id="A0A0F9CW76"/>
<evidence type="ECO:0000313" key="1">
    <source>
        <dbReference type="EMBL" id="KKL53549.1"/>
    </source>
</evidence>
<proteinExistence type="predicted"/>
<dbReference type="EMBL" id="LAZR01031509">
    <property type="protein sequence ID" value="KKL53549.1"/>
    <property type="molecule type" value="Genomic_DNA"/>
</dbReference>